<dbReference type="GO" id="GO:0046872">
    <property type="term" value="F:metal ion binding"/>
    <property type="evidence" value="ECO:0007669"/>
    <property type="project" value="UniProtKB-KW"/>
</dbReference>
<dbReference type="InterPro" id="IPR050738">
    <property type="entry name" value="Sulfatase"/>
</dbReference>
<evidence type="ECO:0000256" key="4">
    <source>
        <dbReference type="ARBA" id="ARBA00022837"/>
    </source>
</evidence>
<dbReference type="AlphaFoldDB" id="A0A6J7I2D8"/>
<dbReference type="PANTHER" id="PTHR42693:SF33">
    <property type="entry name" value="ARYLSULFATASE"/>
    <property type="match status" value="1"/>
</dbReference>
<organism evidence="7">
    <name type="scientific">freshwater metagenome</name>
    <dbReference type="NCBI Taxonomy" id="449393"/>
    <lineage>
        <taxon>unclassified sequences</taxon>
        <taxon>metagenomes</taxon>
        <taxon>ecological metagenomes</taxon>
    </lineage>
</organism>
<feature type="domain" description="Sulfatase N-terminal" evidence="5">
    <location>
        <begin position="42"/>
        <end position="457"/>
    </location>
</feature>
<dbReference type="InterPro" id="IPR017850">
    <property type="entry name" value="Alkaline_phosphatase_core_sf"/>
</dbReference>
<keyword evidence="4" id="KW-0106">Calcium</keyword>
<evidence type="ECO:0000256" key="3">
    <source>
        <dbReference type="ARBA" id="ARBA00022801"/>
    </source>
</evidence>
<keyword evidence="3" id="KW-0378">Hydrolase</keyword>
<keyword evidence="2" id="KW-0479">Metal-binding</keyword>
<comment type="similarity">
    <text evidence="1">Belongs to the sulfatase family.</text>
</comment>
<name>A0A6J7I2D8_9ZZZZ</name>
<dbReference type="Pfam" id="PF00884">
    <property type="entry name" value="Sulfatase"/>
    <property type="match status" value="1"/>
</dbReference>
<evidence type="ECO:0000313" key="7">
    <source>
        <dbReference type="EMBL" id="CAB4924856.1"/>
    </source>
</evidence>
<dbReference type="PROSITE" id="PS00149">
    <property type="entry name" value="SULFATASE_2"/>
    <property type="match status" value="1"/>
</dbReference>
<dbReference type="Gene3D" id="3.40.720.10">
    <property type="entry name" value="Alkaline Phosphatase, subunit A"/>
    <property type="match status" value="1"/>
</dbReference>
<dbReference type="SUPFAM" id="SSF53649">
    <property type="entry name" value="Alkaline phosphatase-like"/>
    <property type="match status" value="1"/>
</dbReference>
<proteinExistence type="inferred from homology"/>
<gene>
    <name evidence="6" type="ORF">UFOPK1392_00402</name>
    <name evidence="7" type="ORF">UFOPK3733_00299</name>
</gene>
<dbReference type="CDD" id="cd16025">
    <property type="entry name" value="PAS_like"/>
    <property type="match status" value="1"/>
</dbReference>
<dbReference type="Gene3D" id="3.30.1120.10">
    <property type="match status" value="1"/>
</dbReference>
<dbReference type="PANTHER" id="PTHR42693">
    <property type="entry name" value="ARYLSULFATASE FAMILY MEMBER"/>
    <property type="match status" value="1"/>
</dbReference>
<evidence type="ECO:0000259" key="5">
    <source>
        <dbReference type="Pfam" id="PF00884"/>
    </source>
</evidence>
<reference evidence="7" key="1">
    <citation type="submission" date="2020-05" db="EMBL/GenBank/DDBJ databases">
        <authorList>
            <person name="Chiriac C."/>
            <person name="Salcher M."/>
            <person name="Ghai R."/>
            <person name="Kavagutti S V."/>
        </authorList>
    </citation>
    <scope>NUCLEOTIDE SEQUENCE</scope>
</reference>
<dbReference type="EMBL" id="CAEMXZ010000011">
    <property type="protein sequence ID" value="CAB4322666.1"/>
    <property type="molecule type" value="Genomic_DNA"/>
</dbReference>
<evidence type="ECO:0000256" key="2">
    <source>
        <dbReference type="ARBA" id="ARBA00022723"/>
    </source>
</evidence>
<accession>A0A6J7I2D8</accession>
<dbReference type="EMBL" id="CAFBNC010000008">
    <property type="protein sequence ID" value="CAB4924856.1"/>
    <property type="molecule type" value="Genomic_DNA"/>
</dbReference>
<dbReference type="PROSITE" id="PS00523">
    <property type="entry name" value="SULFATASE_1"/>
    <property type="match status" value="1"/>
</dbReference>
<dbReference type="InterPro" id="IPR024607">
    <property type="entry name" value="Sulfatase_CS"/>
</dbReference>
<evidence type="ECO:0000313" key="6">
    <source>
        <dbReference type="EMBL" id="CAB4322666.1"/>
    </source>
</evidence>
<dbReference type="GO" id="GO:0004065">
    <property type="term" value="F:arylsulfatase activity"/>
    <property type="evidence" value="ECO:0007669"/>
    <property type="project" value="TreeGrafter"/>
</dbReference>
<protein>
    <submittedName>
        <fullName evidence="7">Unannotated protein</fullName>
    </submittedName>
</protein>
<sequence length="771" mass="84518">MSSETNPTGARTYPGFGGTVGRVFGTSESWWPSRPTAPRNAPNVVVILVDDLGFADLGCYGSEIPTPNIDRLAARGLQFTDFHSTPMCSPTRAAFLTGMEPHAAGVGTVAHSDPGFPGYAMELADDVVTLPETLRANGYATYMVGKWHLAKDSDQSDAGPRHSWPLQRGFDQFYGFLDGFTNLHHPHRLIRDNSPVDIDTYPEGYYLTDDITNEAIAMIRAGRASAPERPFFLYVAHGAIHAPLHAKAADIAAQAGRYDAGWDELRAARFRRQVELGIIENDVELAPRNTEPGNEVLAWADLTDRERALFPRYMEVFAAMVANVDENTGRLLDAIDQLGELDNTIVIFTSDNGASREGEMVGTTAYMVHLLAGDDFDTDFDRADLIGGPQSSPHYPRGWAMTGNTPFRLYKINTHAGGHTVPFLFSWPAGSVEASARRRQYAHISDLSPTLLELIGIDPLHDRNGIAVKPMTGSSMVPVLKSGDAPAQRTEAVYEMIGHRGFYRDGWEIVSLHKPFTPFDDSEWELYHLVEDRTELVDLASTEPERLAEMARAWEDAAWNGQIFPLDEGTGLKYVIRPPEVEIVQQPLSIWPGTPTLERWRAVQLIYIRSFSFVAPVDYAAGDIGTVVAHGDQSGGYALYIIEGGVPLLMHNDGRGNLATITGPALSDGPHELRADFDCIGNNTWTMTLTVDGVTIDASADVPMLYGMAPFEGITVGRDPRSPVWWERHLSHGSFAYTGQQGPVTYTPGDGPPGMPADLVSILKKMGAKFE</sequence>
<dbReference type="InterPro" id="IPR000917">
    <property type="entry name" value="Sulfatase_N"/>
</dbReference>
<evidence type="ECO:0000256" key="1">
    <source>
        <dbReference type="ARBA" id="ARBA00008779"/>
    </source>
</evidence>